<protein>
    <recommendedName>
        <fullName evidence="4">DUF4781 domain-containing protein</fullName>
    </recommendedName>
</protein>
<feature type="signal peptide" evidence="1">
    <location>
        <begin position="1"/>
        <end position="38"/>
    </location>
</feature>
<dbReference type="Proteomes" id="UP000075886">
    <property type="component" value="Unassembled WGS sequence"/>
</dbReference>
<dbReference type="EnsemblMetazoa" id="AFAF017597-RA">
    <property type="protein sequence ID" value="AFAF017597-PA"/>
    <property type="gene ID" value="AFAF017597"/>
</dbReference>
<organism evidence="2 3">
    <name type="scientific">Anopheles farauti</name>
    <dbReference type="NCBI Taxonomy" id="69004"/>
    <lineage>
        <taxon>Eukaryota</taxon>
        <taxon>Metazoa</taxon>
        <taxon>Ecdysozoa</taxon>
        <taxon>Arthropoda</taxon>
        <taxon>Hexapoda</taxon>
        <taxon>Insecta</taxon>
        <taxon>Pterygota</taxon>
        <taxon>Neoptera</taxon>
        <taxon>Endopterygota</taxon>
        <taxon>Diptera</taxon>
        <taxon>Nematocera</taxon>
        <taxon>Culicoidea</taxon>
        <taxon>Culicidae</taxon>
        <taxon>Anophelinae</taxon>
        <taxon>Anopheles</taxon>
    </lineage>
</organism>
<keyword evidence="1" id="KW-0732">Signal</keyword>
<keyword evidence="3" id="KW-1185">Reference proteome</keyword>
<feature type="chain" id="PRO_5008133536" description="DUF4781 domain-containing protein" evidence="1">
    <location>
        <begin position="39"/>
        <end position="322"/>
    </location>
</feature>
<accession>A0A182QVB2</accession>
<name>A0A182QVB2_9DIPT</name>
<proteinExistence type="predicted"/>
<dbReference type="AlphaFoldDB" id="A0A182QVB2"/>
<sequence>MRQFSNRTGTDRTDGMLLTVSILALAVLLSEQTPKVLGVPATGSENVTNDTATTGSHWSRVYGLTALSEDERFYTLDYGQTTVRPRGRSSKASSGWRREPRFISFETKDNNIEVEIDFAIPFLSIPIKRSVNGVMSSVLKGTPLLNVNLGAVAVAGALTIGGALVGALTRTFANSTGTGSLIMPWTSLLPLAGPLRDTERAESKPRQDEEGATDSLLWTLLGSLDRTMERYDIDTVACTQRTICWYVKEATVAVAEGKASSVDTIVEGLSRADWMGRFITGTAIEQAIQAGRQRHTSCEKTFPDCAITSFVEHVVRLAKRRR</sequence>
<dbReference type="EMBL" id="AXCN02000218">
    <property type="status" value="NOT_ANNOTATED_CDS"/>
    <property type="molecule type" value="Genomic_DNA"/>
</dbReference>
<dbReference type="VEuPathDB" id="VectorBase:AFAF017597"/>
<reference evidence="3" key="1">
    <citation type="submission" date="2014-01" db="EMBL/GenBank/DDBJ databases">
        <title>The Genome Sequence of Anopheles farauti FAR1 (V2).</title>
        <authorList>
            <consortium name="The Broad Institute Genomics Platform"/>
            <person name="Neafsey D.E."/>
            <person name="Besansky N."/>
            <person name="Howell P."/>
            <person name="Walton C."/>
            <person name="Young S.K."/>
            <person name="Zeng Q."/>
            <person name="Gargeya S."/>
            <person name="Fitzgerald M."/>
            <person name="Haas B."/>
            <person name="Abouelleil A."/>
            <person name="Allen A.W."/>
            <person name="Alvarado L."/>
            <person name="Arachchi H.M."/>
            <person name="Berlin A.M."/>
            <person name="Chapman S.B."/>
            <person name="Gainer-Dewar J."/>
            <person name="Goldberg J."/>
            <person name="Griggs A."/>
            <person name="Gujja S."/>
            <person name="Hansen M."/>
            <person name="Howarth C."/>
            <person name="Imamovic A."/>
            <person name="Ireland A."/>
            <person name="Larimer J."/>
            <person name="McCowan C."/>
            <person name="Murphy C."/>
            <person name="Pearson M."/>
            <person name="Poon T.W."/>
            <person name="Priest M."/>
            <person name="Roberts A."/>
            <person name="Saif S."/>
            <person name="Shea T."/>
            <person name="Sisk P."/>
            <person name="Sykes S."/>
            <person name="Wortman J."/>
            <person name="Nusbaum C."/>
            <person name="Birren B."/>
        </authorList>
    </citation>
    <scope>NUCLEOTIDE SEQUENCE [LARGE SCALE GENOMIC DNA]</scope>
    <source>
        <strain evidence="3">FAR1</strain>
    </source>
</reference>
<evidence type="ECO:0008006" key="4">
    <source>
        <dbReference type="Google" id="ProtNLM"/>
    </source>
</evidence>
<evidence type="ECO:0000256" key="1">
    <source>
        <dbReference type="SAM" id="SignalP"/>
    </source>
</evidence>
<evidence type="ECO:0000313" key="2">
    <source>
        <dbReference type="EnsemblMetazoa" id="AFAF017597-PA"/>
    </source>
</evidence>
<evidence type="ECO:0000313" key="3">
    <source>
        <dbReference type="Proteomes" id="UP000075886"/>
    </source>
</evidence>
<reference evidence="2" key="2">
    <citation type="submission" date="2020-05" db="UniProtKB">
        <authorList>
            <consortium name="EnsemblMetazoa"/>
        </authorList>
    </citation>
    <scope>IDENTIFICATION</scope>
    <source>
        <strain evidence="2">FAR1</strain>
    </source>
</reference>